<dbReference type="AlphaFoldDB" id="A0A0H5QRL4"/>
<keyword evidence="1" id="KW-1133">Transmembrane helix</keyword>
<name>A0A0H5QRL4_NEIMI</name>
<evidence type="ECO:0000313" key="3">
    <source>
        <dbReference type="Proteomes" id="UP000182715"/>
    </source>
</evidence>
<evidence type="ECO:0000313" key="2">
    <source>
        <dbReference type="EMBL" id="CRY98282.1"/>
    </source>
</evidence>
<proteinExistence type="predicted"/>
<sequence>MERVRAEAHTLRMDFRFHAGYSLLLNLYISIFSGLPFLVILPDGVKNTVATLAA</sequence>
<dbReference type="Proteomes" id="UP000182715">
    <property type="component" value="Unassembled WGS sequence"/>
</dbReference>
<accession>A0A0H5QRL4</accession>
<keyword evidence="1" id="KW-0472">Membrane</keyword>
<protein>
    <submittedName>
        <fullName evidence="2">Uncharacterized protein</fullName>
    </submittedName>
</protein>
<reference evidence="2 3" key="1">
    <citation type="submission" date="2014-11" db="EMBL/GenBank/DDBJ databases">
        <authorList>
            <person name="Diene M.Seydina."/>
        </authorList>
    </citation>
    <scope>NUCLEOTIDE SEQUENCE [LARGE SCALE GENOMIC DNA]</scope>
    <source>
        <strain evidence="2 3">Neisseria meningitidis CHUV</strain>
    </source>
</reference>
<dbReference type="EMBL" id="CVTF01000031">
    <property type="protein sequence ID" value="CRY98282.1"/>
    <property type="molecule type" value="Genomic_DNA"/>
</dbReference>
<organism evidence="2 3">
    <name type="scientific">Neisseria meningitidis serogroup B</name>
    <dbReference type="NCBI Taxonomy" id="491"/>
    <lineage>
        <taxon>Bacteria</taxon>
        <taxon>Pseudomonadati</taxon>
        <taxon>Pseudomonadota</taxon>
        <taxon>Betaproteobacteria</taxon>
        <taxon>Neisseriales</taxon>
        <taxon>Neisseriaceae</taxon>
        <taxon>Neisseria</taxon>
    </lineage>
</organism>
<keyword evidence="1" id="KW-0812">Transmembrane</keyword>
<evidence type="ECO:0000256" key="1">
    <source>
        <dbReference type="SAM" id="Phobius"/>
    </source>
</evidence>
<feature type="transmembrane region" description="Helical" evidence="1">
    <location>
        <begin position="21"/>
        <end position="41"/>
    </location>
</feature>